<dbReference type="AlphaFoldDB" id="A0AA97H359"/>
<reference evidence="2" key="2">
    <citation type="submission" date="2024-06" db="EMBL/GenBank/DDBJ databases">
        <title>Caproicibacterium argilliputei sp. nov, a novel caproic acid producing anaerobic bacterium isolated from pit mud.</title>
        <authorList>
            <person name="Zeng C."/>
        </authorList>
    </citation>
    <scope>NUCLEOTIDE SEQUENCE [LARGE SCALE GENOMIC DNA]</scope>
    <source>
        <strain evidence="2">ZCY20-5</strain>
    </source>
</reference>
<dbReference type="EMBL" id="CP135996">
    <property type="protein sequence ID" value="WOC31923.1"/>
    <property type="molecule type" value="Genomic_DNA"/>
</dbReference>
<sequence length="109" mass="12123">MYEVKEKRRTLEDSTEITTYSRNVISCNILEVEAGTTGYKGGDTGHGGRTYFRIEDAGGTDMTVNSYVNQFGCSGLEVTLGGDCELETMIRALKFITKVLEQESEEVYD</sequence>
<dbReference type="Proteomes" id="UP001300604">
    <property type="component" value="Chromosome"/>
</dbReference>
<dbReference type="KEGG" id="carl:PXC00_12100"/>
<evidence type="ECO:0000313" key="2">
    <source>
        <dbReference type="Proteomes" id="UP001300604"/>
    </source>
</evidence>
<dbReference type="RefSeq" id="WP_275844737.1">
    <property type="nucleotide sequence ID" value="NZ_CP135996.1"/>
</dbReference>
<organism evidence="1 2">
    <name type="scientific">Caproicibacterium argilliputei</name>
    <dbReference type="NCBI Taxonomy" id="3030016"/>
    <lineage>
        <taxon>Bacteria</taxon>
        <taxon>Bacillati</taxon>
        <taxon>Bacillota</taxon>
        <taxon>Clostridia</taxon>
        <taxon>Eubacteriales</taxon>
        <taxon>Oscillospiraceae</taxon>
        <taxon>Caproicibacterium</taxon>
    </lineage>
</organism>
<keyword evidence="2" id="KW-1185">Reference proteome</keyword>
<reference evidence="2" key="3">
    <citation type="submission" date="2024-06" db="EMBL/GenBank/DDBJ databases">
        <authorList>
            <person name="Zeng C."/>
        </authorList>
    </citation>
    <scope>NUCLEOTIDE SEQUENCE [LARGE SCALE GENOMIC DNA]</scope>
    <source>
        <strain evidence="2">ZCY20-5</strain>
    </source>
</reference>
<gene>
    <name evidence="1" type="ORF">PXC00_12100</name>
</gene>
<proteinExistence type="predicted"/>
<evidence type="ECO:0000313" key="1">
    <source>
        <dbReference type="EMBL" id="WOC31923.1"/>
    </source>
</evidence>
<accession>A0AA97H359</accession>
<reference evidence="1 2" key="1">
    <citation type="submission" date="2024-06" db="EMBL/GenBank/DDBJ databases">
        <title>Caproicibacterium argilliputei sp. nov, a novel caproic acid producing anaerobic bacterium isolated from pit mud.</title>
        <authorList>
            <person name="Xia S."/>
        </authorList>
    </citation>
    <scope>NUCLEOTIDE SEQUENCE [LARGE SCALE GENOMIC DNA]</scope>
    <source>
        <strain evidence="1 2">ZCY20-5</strain>
    </source>
</reference>
<protein>
    <submittedName>
        <fullName evidence="1">Uncharacterized protein</fullName>
    </submittedName>
</protein>
<name>A0AA97H359_9FIRM</name>